<protein>
    <submittedName>
        <fullName evidence="1">Putative tail fiber-like protein</fullName>
    </submittedName>
</protein>
<proteinExistence type="predicted"/>
<name>A0A6G8R632_9CAUD</name>
<evidence type="ECO:0000313" key="2">
    <source>
        <dbReference type="Proteomes" id="UP000502617"/>
    </source>
</evidence>
<reference evidence="1 2" key="1">
    <citation type="submission" date="2020-03" db="EMBL/GenBank/DDBJ databases">
        <title>The Isolation and Genome Sequence of a Novel Cyanophage S-N03 from the Huanghai Sea, China.</title>
        <authorList>
            <person name="Jiang T."/>
        </authorList>
    </citation>
    <scope>NUCLEOTIDE SEQUENCE [LARGE SCALE GENOMIC DNA]</scope>
</reference>
<dbReference type="EMBL" id="MT162466">
    <property type="protein sequence ID" value="QIN96833.1"/>
    <property type="molecule type" value="Genomic_DNA"/>
</dbReference>
<organism evidence="1 2">
    <name type="scientific">Synechococcus phage S-N03</name>
    <dbReference type="NCBI Taxonomy" id="2718943"/>
    <lineage>
        <taxon>Viruses</taxon>
        <taxon>Duplodnaviria</taxon>
        <taxon>Heunggongvirae</taxon>
        <taxon>Uroviricota</taxon>
        <taxon>Caudoviricetes</taxon>
        <taxon>Pantevenvirales</taxon>
        <taxon>Kyanoviridae</taxon>
        <taxon>Huanghaivirus</taxon>
        <taxon>Huanghaivirus snothree</taxon>
    </lineage>
</organism>
<dbReference type="Proteomes" id="UP000502617">
    <property type="component" value="Segment"/>
</dbReference>
<evidence type="ECO:0000313" key="1">
    <source>
        <dbReference type="EMBL" id="QIN96833.1"/>
    </source>
</evidence>
<accession>A0A6G8R632</accession>
<dbReference type="GeneID" id="77945367"/>
<sequence length="1633" mass="170729">MAASLKVSELLSLTSVAASDLILIADVDATASKKTTFSQFQSSISLANIGSNSVDNLSDVDISTVAPTNGQTLVWNSGDGEFQPGSLPTAASLNLDDLITLTGMAEGATELGVFNGNTIADNLTVKAAIQSLEDAVELRSSITIVNEIDGNVDDLITLTGVAENSVNLGTFTGTTITDNVTVKTALQEIETALELTQDALSGGDGISLAGDVIAVDLTESYDAPVYTGGVGPTIPYGGTYQPLGNFVLVGSGPYTFTANGSYEAYYKKEFGQYDIVMIYNTTAGRWEGFQVDFTINPSVDTYSGGESVAASVDLTVATSETKNGYLSPDSSDDNISYTPGGAQSFLEFDNSKLKVRVLDEDTMSSNSDQHLATQQSIKAYVDNADNTLFTNQAEIDGNVDDLITLTGITENTTNLGSFTGSVITTSSTIKTALQELETEVETKQDSVIGGDGIVKTGSTLAVDLALTAASNNVAYLPDGQTDYDANPDAYSAHTFDWELHPNFGVVDVLSGSIYLNTGAVGGVSTESAVDAIWWRVDPTNSSAYQLIARARVGGTTYGWYGYTGLTVNPSNVTTNGGNFGAFDDGNDFLLTNFHTTKQVGGKYYIDNVAVFEDFIYEDSTLTTSKKLSFRDRTDSGNNDEFDSPKTYDFVPVDGLLGYLKFVSTTQLTLDTAASTAQIFSKDNGDGTWTLMGRYNSTSGSHYTFTGVTTNPATFAGTDEETLHTYTDQTERDNNYDIATTGTQTIDSLIYPSDSFDIFVDQTTQDGSFLEFQNNKLAVSVLDEDNLASDSAAHLATQQSIKAYVDAANTAQDSTIASTYINKDGSTAFTGAIDLGGFRVTNQAEPTLGSDSATKTYVDAATAGQGAFWTQVRLEASTNFDISAGGLPTIDGETVVAGDRVLLDNQTDATENGIYVAAAGAWSRAADADTSGEFLTNKTVFVAEGNVSSGRIYAYDGPDSPTLGTDNIGFTLKSSAAQLADGAVSTTKIADLAVTNAKINDVATSKLTGTLLDATVAESNVTQHQGALTLNATQITAGTLANARISAASVTQHQALLSITESQISDLTHVTKADLDVDHIETLTGAGIAADDLGTFTGTTITDASTIKTALQELETEVETKQDGLTTGNGLLLSGSAISVVLAAGITALVLTGYTTLLAPLNDSYGIAFQGTVSGTLTSRTMAADSAYNIYTTSDLRKMVAYNTTSSTWEVLYNSTTDFVFADTQVNTVDVIVVDTPTSSSVTQSGANSPDDTSWTEGSYVVGAGESWLEFGAGGGLRVATKDEDDMSSNSDVHVPTQQSVKAYVDNADTSLQTQITETDTNTDDLVTLTGVAENSTDLGTFTGDTIADSSTIKTALQALETALESDQPGLVEVHNNTGATIDKGRVVYINGTHTNGQPTIALADSDSAATMPAIGLMADSLSDGDSGFVVISGVLDGIDTDTFAWDPGTALYVSQTTGQLTSSRPSAAGVKVQKIGVVTRRHASLGSILVMGAGRTNDVPNELTALTGVALNATDLGTFTGTIVSDNVSIKTALQELETEVENLPLTNLDIDGGNSGTIGASTLFIADENGAGTNTKVTSGDIANYVAGSKTVKQLANVGTVADTEPSSYFFLVVDASTGDIKILDKSFVVLE</sequence>
<keyword evidence="2" id="KW-1185">Reference proteome</keyword>
<dbReference type="KEGG" id="vg:77945367"/>
<dbReference type="RefSeq" id="YP_010669213.1">
    <property type="nucleotide sequence ID" value="NC_070959.1"/>
</dbReference>